<dbReference type="AlphaFoldDB" id="A0A0N4Z279"/>
<evidence type="ECO:0000259" key="2">
    <source>
        <dbReference type="Pfam" id="PF00011"/>
    </source>
</evidence>
<keyword evidence="3" id="KW-1185">Reference proteome</keyword>
<dbReference type="WBParaSite" id="PTRK_0000097400.1">
    <property type="protein sequence ID" value="PTRK_0000097400.1"/>
    <property type="gene ID" value="PTRK_0000097400"/>
</dbReference>
<dbReference type="Pfam" id="PF00011">
    <property type="entry name" value="HSP20"/>
    <property type="match status" value="1"/>
</dbReference>
<dbReference type="InterPro" id="IPR002068">
    <property type="entry name" value="A-crystallin/Hsp20_dom"/>
</dbReference>
<feature type="region of interest" description="Disordered" evidence="1">
    <location>
        <begin position="1"/>
        <end position="52"/>
    </location>
</feature>
<feature type="domain" description="SHSP" evidence="2">
    <location>
        <begin position="67"/>
        <end position="139"/>
    </location>
</feature>
<feature type="compositionally biased region" description="Polar residues" evidence="1">
    <location>
        <begin position="1"/>
        <end position="28"/>
    </location>
</feature>
<name>A0A0N4Z279_PARTI</name>
<dbReference type="CDD" id="cd00298">
    <property type="entry name" value="ACD_sHsps_p23-like"/>
    <property type="match status" value="1"/>
</dbReference>
<sequence>MLFVRSSSKQSVHKLSNAGTDSGKNTPLSRNKSFNKKRKNSENFSWPQNLEGDGYLKCTETRKNSILVVNGSQMSKSSAKVTIKNNMLNIKSSKESAKTNKVNDNEINRCYKVPKNLDLSTMTKEVAENGDLIIRVEKSH</sequence>
<proteinExistence type="predicted"/>
<evidence type="ECO:0000256" key="1">
    <source>
        <dbReference type="SAM" id="MobiDB-lite"/>
    </source>
</evidence>
<dbReference type="Gene3D" id="2.60.40.790">
    <property type="match status" value="1"/>
</dbReference>
<protein>
    <submittedName>
        <fullName evidence="4">SHSP domain-containing protein</fullName>
    </submittedName>
</protein>
<reference evidence="4" key="1">
    <citation type="submission" date="2017-02" db="UniProtKB">
        <authorList>
            <consortium name="WormBaseParasite"/>
        </authorList>
    </citation>
    <scope>IDENTIFICATION</scope>
</reference>
<dbReference type="SUPFAM" id="SSF49764">
    <property type="entry name" value="HSP20-like chaperones"/>
    <property type="match status" value="1"/>
</dbReference>
<organism evidence="3 4">
    <name type="scientific">Parastrongyloides trichosuri</name>
    <name type="common">Possum-specific nematode worm</name>
    <dbReference type="NCBI Taxonomy" id="131310"/>
    <lineage>
        <taxon>Eukaryota</taxon>
        <taxon>Metazoa</taxon>
        <taxon>Ecdysozoa</taxon>
        <taxon>Nematoda</taxon>
        <taxon>Chromadorea</taxon>
        <taxon>Rhabditida</taxon>
        <taxon>Tylenchina</taxon>
        <taxon>Panagrolaimomorpha</taxon>
        <taxon>Strongyloidoidea</taxon>
        <taxon>Strongyloididae</taxon>
        <taxon>Parastrongyloides</taxon>
    </lineage>
</organism>
<accession>A0A0N4Z279</accession>
<dbReference type="InterPro" id="IPR008978">
    <property type="entry name" value="HSP20-like_chaperone"/>
</dbReference>
<dbReference type="Proteomes" id="UP000038045">
    <property type="component" value="Unplaced"/>
</dbReference>
<evidence type="ECO:0000313" key="3">
    <source>
        <dbReference type="Proteomes" id="UP000038045"/>
    </source>
</evidence>
<evidence type="ECO:0000313" key="4">
    <source>
        <dbReference type="WBParaSite" id="PTRK_0000097400.1"/>
    </source>
</evidence>